<evidence type="ECO:0000313" key="1">
    <source>
        <dbReference type="EMBL" id="ADC65339.1"/>
    </source>
</evidence>
<proteinExistence type="predicted"/>
<dbReference type="KEGG" id="fpl:Ferp_1181"/>
<dbReference type="AlphaFoldDB" id="D3RXX6"/>
<protein>
    <submittedName>
        <fullName evidence="1">Uncharacterized protein</fullName>
    </submittedName>
</protein>
<dbReference type="eggNOG" id="ENOG502N5A6">
    <property type="taxonomic scope" value="Archaea"/>
</dbReference>
<dbReference type="Proteomes" id="UP000002613">
    <property type="component" value="Chromosome"/>
</dbReference>
<gene>
    <name evidence="1" type="ordered locus">Ferp_1181</name>
</gene>
<keyword evidence="2" id="KW-1185">Reference proteome</keyword>
<dbReference type="STRING" id="589924.Ferp_1181"/>
<dbReference type="GeneID" id="8778693"/>
<evidence type="ECO:0000313" key="2">
    <source>
        <dbReference type="Proteomes" id="UP000002613"/>
    </source>
</evidence>
<dbReference type="PaxDb" id="589924-Ferp_1181"/>
<accession>D3RXX6</accession>
<reference evidence="2" key="1">
    <citation type="submission" date="2010-02" db="EMBL/GenBank/DDBJ databases">
        <title>Complete sequence of Ferroglobus placidus DSM 10642.</title>
        <authorList>
            <consortium name="US DOE Joint Genome Institute"/>
            <person name="Lucas S."/>
            <person name="Copeland A."/>
            <person name="Lapidus A."/>
            <person name="Cheng J.-F."/>
            <person name="Bruce D."/>
            <person name="Goodwin L."/>
            <person name="Pitluck S."/>
            <person name="Saunders E."/>
            <person name="Brettin T."/>
            <person name="Detter J.C."/>
            <person name="Han C."/>
            <person name="Tapia R."/>
            <person name="Larimer F."/>
            <person name="Land M."/>
            <person name="Hauser L."/>
            <person name="Kyrpides N."/>
            <person name="Ivanova N."/>
            <person name="Holmes D."/>
            <person name="Lovley D."/>
            <person name="Kyrpides N."/>
            <person name="Anderson I.J."/>
            <person name="Woyke T."/>
        </authorList>
    </citation>
    <scope>NUCLEOTIDE SEQUENCE [LARGE SCALE GENOMIC DNA]</scope>
    <source>
        <strain evidence="2">DSM 10642 / AEDII12DO</strain>
    </source>
</reference>
<dbReference type="HOGENOM" id="CLU_202922_0_0_2"/>
<dbReference type="RefSeq" id="WP_012965682.1">
    <property type="nucleotide sequence ID" value="NC_013849.1"/>
</dbReference>
<sequence>MWKRAFTIERERAKEYVELYESMGYEVKVVDAKSCDRECGVCYLGGDYVEIWIRKKDEGEGELNEDLYED</sequence>
<name>D3RXX6_FERPA</name>
<reference evidence="1 2" key="2">
    <citation type="journal article" date="2011" name="Stand. Genomic Sci.">
        <title>Complete genome sequence of Ferroglobus placidus AEDII12DO.</title>
        <authorList>
            <person name="Anderson I."/>
            <person name="Risso C."/>
            <person name="Holmes D."/>
            <person name="Lucas S."/>
            <person name="Copeland A."/>
            <person name="Lapidus A."/>
            <person name="Cheng J.F."/>
            <person name="Bruce D."/>
            <person name="Goodwin L."/>
            <person name="Pitluck S."/>
            <person name="Saunders E."/>
            <person name="Brettin T."/>
            <person name="Detter J.C."/>
            <person name="Han C."/>
            <person name="Tapia R."/>
            <person name="Larimer F."/>
            <person name="Land M."/>
            <person name="Hauser L."/>
            <person name="Woyke T."/>
            <person name="Lovley D."/>
            <person name="Kyrpides N."/>
            <person name="Ivanova N."/>
        </authorList>
    </citation>
    <scope>NUCLEOTIDE SEQUENCE [LARGE SCALE GENOMIC DNA]</scope>
    <source>
        <strain evidence="2">DSM 10642 / AEDII12DO</strain>
    </source>
</reference>
<organism evidence="1 2">
    <name type="scientific">Ferroglobus placidus (strain DSM 10642 / AEDII12DO)</name>
    <dbReference type="NCBI Taxonomy" id="589924"/>
    <lineage>
        <taxon>Archaea</taxon>
        <taxon>Methanobacteriati</taxon>
        <taxon>Methanobacteriota</taxon>
        <taxon>Archaeoglobi</taxon>
        <taxon>Archaeoglobales</taxon>
        <taxon>Archaeoglobaceae</taxon>
        <taxon>Ferroglobus</taxon>
    </lineage>
</organism>
<dbReference type="EMBL" id="CP001899">
    <property type="protein sequence ID" value="ADC65339.1"/>
    <property type="molecule type" value="Genomic_DNA"/>
</dbReference>